<dbReference type="EMBL" id="CP002299">
    <property type="protein sequence ID" value="ADP81290.1"/>
    <property type="molecule type" value="Genomic_DNA"/>
</dbReference>
<dbReference type="RefSeq" id="WP_013424408.1">
    <property type="nucleotide sequence ID" value="NC_014666.1"/>
</dbReference>
<dbReference type="PANTHER" id="PTHR30055">
    <property type="entry name" value="HTH-TYPE TRANSCRIPTIONAL REGULATOR RUTR"/>
    <property type="match status" value="1"/>
</dbReference>
<evidence type="ECO:0000313" key="7">
    <source>
        <dbReference type="Proteomes" id="UP000002484"/>
    </source>
</evidence>
<dbReference type="InterPro" id="IPR036271">
    <property type="entry name" value="Tet_transcr_reg_TetR-rel_C_sf"/>
</dbReference>
<dbReference type="PROSITE" id="PS50977">
    <property type="entry name" value="HTH_TETR_2"/>
    <property type="match status" value="1"/>
</dbReference>
<dbReference type="SUPFAM" id="SSF48498">
    <property type="entry name" value="Tetracyclin repressor-like, C-terminal domain"/>
    <property type="match status" value="1"/>
</dbReference>
<dbReference type="InterPro" id="IPR001647">
    <property type="entry name" value="HTH_TetR"/>
</dbReference>
<dbReference type="PRINTS" id="PR00455">
    <property type="entry name" value="HTHTETR"/>
</dbReference>
<dbReference type="KEGG" id="fri:FraEuI1c_3278"/>
<protein>
    <submittedName>
        <fullName evidence="6">Regulatory protein TetR</fullName>
    </submittedName>
</protein>
<accession>E3IVC6</accession>
<dbReference type="InParanoid" id="E3IVC6"/>
<gene>
    <name evidence="6" type="ordered locus">FraEuI1c_3278</name>
</gene>
<organism evidence="6 7">
    <name type="scientific">Pseudofrankia inefficax (strain DSM 45817 / CECT 9037 / DDB 130130 / EuI1c)</name>
    <name type="common">Frankia inefficax</name>
    <dbReference type="NCBI Taxonomy" id="298654"/>
    <lineage>
        <taxon>Bacteria</taxon>
        <taxon>Bacillati</taxon>
        <taxon>Actinomycetota</taxon>
        <taxon>Actinomycetes</taxon>
        <taxon>Frankiales</taxon>
        <taxon>Frankiaceae</taxon>
        <taxon>Pseudofrankia</taxon>
    </lineage>
</organism>
<dbReference type="Pfam" id="PF00440">
    <property type="entry name" value="TetR_N"/>
    <property type="match status" value="1"/>
</dbReference>
<dbReference type="GO" id="GO:0000976">
    <property type="term" value="F:transcription cis-regulatory region binding"/>
    <property type="evidence" value="ECO:0007669"/>
    <property type="project" value="TreeGrafter"/>
</dbReference>
<keyword evidence="7" id="KW-1185">Reference proteome</keyword>
<dbReference type="PANTHER" id="PTHR30055:SF234">
    <property type="entry name" value="HTH-TYPE TRANSCRIPTIONAL REGULATOR BETI"/>
    <property type="match status" value="1"/>
</dbReference>
<evidence type="ECO:0000313" key="6">
    <source>
        <dbReference type="EMBL" id="ADP81290.1"/>
    </source>
</evidence>
<dbReference type="Gene3D" id="1.10.10.60">
    <property type="entry name" value="Homeodomain-like"/>
    <property type="match status" value="1"/>
</dbReference>
<evidence type="ECO:0000256" key="4">
    <source>
        <dbReference type="PROSITE-ProRule" id="PRU00335"/>
    </source>
</evidence>
<keyword evidence="3" id="KW-0804">Transcription</keyword>
<dbReference type="eggNOG" id="COG1309">
    <property type="taxonomic scope" value="Bacteria"/>
</dbReference>
<dbReference type="SUPFAM" id="SSF46689">
    <property type="entry name" value="Homeodomain-like"/>
    <property type="match status" value="1"/>
</dbReference>
<dbReference type="HOGENOM" id="CLU_069356_22_1_11"/>
<keyword evidence="2 4" id="KW-0238">DNA-binding</keyword>
<evidence type="ECO:0000256" key="3">
    <source>
        <dbReference type="ARBA" id="ARBA00023163"/>
    </source>
</evidence>
<evidence type="ECO:0000256" key="2">
    <source>
        <dbReference type="ARBA" id="ARBA00023125"/>
    </source>
</evidence>
<sequence length="199" mass="21550">MTQQTGSRVRDPERREKILAAATELIAARGYHAVTMAEIGREAGIVGSGVYRHFTGKAEVLSALLDQTLATLLADAARIIDAGHDSATTIRMLVRSQVDFSIDNRDMVRLYRQEAPTLPAEDGRRLRRAQRHYNEEWAATVSELRPDLNDAETAALVQAAIAAIQSVVTYDSGLPRADLVPLLTTAALSCLGLGGLGDR</sequence>
<feature type="DNA-binding region" description="H-T-H motif" evidence="4">
    <location>
        <begin position="35"/>
        <end position="54"/>
    </location>
</feature>
<reference evidence="6 7" key="1">
    <citation type="submission" date="2010-10" db="EMBL/GenBank/DDBJ databases">
        <title>Complete sequence of Frankia sp. EuI1c.</title>
        <authorList>
            <consortium name="US DOE Joint Genome Institute"/>
            <person name="Lucas S."/>
            <person name="Copeland A."/>
            <person name="Lapidus A."/>
            <person name="Cheng J.-F."/>
            <person name="Bruce D."/>
            <person name="Goodwin L."/>
            <person name="Pitluck S."/>
            <person name="Chertkov O."/>
            <person name="Detter J.C."/>
            <person name="Han C."/>
            <person name="Tapia R."/>
            <person name="Land M."/>
            <person name="Hauser L."/>
            <person name="Jeffries C."/>
            <person name="Kyrpides N."/>
            <person name="Ivanova N."/>
            <person name="Mikhailova N."/>
            <person name="Beauchemin N."/>
            <person name="Sen A."/>
            <person name="Sur S.A."/>
            <person name="Gtari M."/>
            <person name="Wall L."/>
            <person name="Tisa L."/>
            <person name="Woyke T."/>
        </authorList>
    </citation>
    <scope>NUCLEOTIDE SEQUENCE [LARGE SCALE GENOMIC DNA]</scope>
    <source>
        <strain evidence="7">DSM 45817 / CECT 9037 / EuI1c</strain>
    </source>
</reference>
<name>E3IVC6_PSEI1</name>
<evidence type="ECO:0000256" key="1">
    <source>
        <dbReference type="ARBA" id="ARBA00023015"/>
    </source>
</evidence>
<dbReference type="InterPro" id="IPR009057">
    <property type="entry name" value="Homeodomain-like_sf"/>
</dbReference>
<feature type="domain" description="HTH tetR-type" evidence="5">
    <location>
        <begin position="12"/>
        <end position="72"/>
    </location>
</feature>
<dbReference type="Gene3D" id="1.10.357.10">
    <property type="entry name" value="Tetracycline Repressor, domain 2"/>
    <property type="match status" value="1"/>
</dbReference>
<proteinExistence type="predicted"/>
<evidence type="ECO:0000259" key="5">
    <source>
        <dbReference type="PROSITE" id="PS50977"/>
    </source>
</evidence>
<dbReference type="AlphaFoldDB" id="E3IVC6"/>
<dbReference type="OrthoDB" id="9179041at2"/>
<keyword evidence="1" id="KW-0805">Transcription regulation</keyword>
<dbReference type="GO" id="GO:0003700">
    <property type="term" value="F:DNA-binding transcription factor activity"/>
    <property type="evidence" value="ECO:0007669"/>
    <property type="project" value="TreeGrafter"/>
</dbReference>
<dbReference type="Proteomes" id="UP000002484">
    <property type="component" value="Chromosome"/>
</dbReference>
<dbReference type="STRING" id="298654.FraEuI1c_3278"/>
<dbReference type="InterPro" id="IPR050109">
    <property type="entry name" value="HTH-type_TetR-like_transc_reg"/>
</dbReference>